<dbReference type="AlphaFoldDB" id="A0A1G8PFJ2"/>
<protein>
    <submittedName>
        <fullName evidence="2">Uncharacterized protein</fullName>
    </submittedName>
</protein>
<reference evidence="2 3" key="1">
    <citation type="submission" date="2016-10" db="EMBL/GenBank/DDBJ databases">
        <authorList>
            <person name="de Groot N.N."/>
        </authorList>
    </citation>
    <scope>NUCLEOTIDE SEQUENCE [LARGE SCALE GENOMIC DNA]</scope>
    <source>
        <strain evidence="2 3">CGMCC 1.6133</strain>
    </source>
</reference>
<proteinExistence type="predicted"/>
<evidence type="ECO:0000313" key="2">
    <source>
        <dbReference type="EMBL" id="SDI91294.1"/>
    </source>
</evidence>
<dbReference type="Proteomes" id="UP000198525">
    <property type="component" value="Unassembled WGS sequence"/>
</dbReference>
<dbReference type="OrthoDB" id="6167930at2"/>
<dbReference type="RefSeq" id="WP_089682728.1">
    <property type="nucleotide sequence ID" value="NZ_FNES01000002.1"/>
</dbReference>
<evidence type="ECO:0000256" key="1">
    <source>
        <dbReference type="SAM" id="SignalP"/>
    </source>
</evidence>
<keyword evidence="3" id="KW-1185">Reference proteome</keyword>
<feature type="chain" id="PRO_5011735835" evidence="1">
    <location>
        <begin position="22"/>
        <end position="207"/>
    </location>
</feature>
<evidence type="ECO:0000313" key="3">
    <source>
        <dbReference type="Proteomes" id="UP000198525"/>
    </source>
</evidence>
<feature type="signal peptide" evidence="1">
    <location>
        <begin position="1"/>
        <end position="21"/>
    </location>
</feature>
<sequence length="207" mass="22080">MNGYRRLLGTMLLLTMASGMAAGVQAASFFDELEGHPYRDPGDTNGFASPVLEVIDTTEMAELRGGFSINGLDLAFGARVRSMIDDVMQQTMVEFRNTGPHVISQTLTDPTGNAHNVNPSSNNVANVSPVGISLPGMSNFSGMALNDAKGFTAVLHQITNQAIIGSVVSNASDRQISNQIDVDVSVNNMEALRSLSAHTRILNSLLR</sequence>
<keyword evidence="1" id="KW-0732">Signal</keyword>
<name>A0A1G8PFJ2_9GAMM</name>
<dbReference type="STRING" id="376427.SAMN04487954_10269"/>
<organism evidence="2 3">
    <name type="scientific">Billgrantia gudaonensis</name>
    <dbReference type="NCBI Taxonomy" id="376427"/>
    <lineage>
        <taxon>Bacteria</taxon>
        <taxon>Pseudomonadati</taxon>
        <taxon>Pseudomonadota</taxon>
        <taxon>Gammaproteobacteria</taxon>
        <taxon>Oceanospirillales</taxon>
        <taxon>Halomonadaceae</taxon>
        <taxon>Billgrantia</taxon>
    </lineage>
</organism>
<dbReference type="EMBL" id="FNES01000002">
    <property type="protein sequence ID" value="SDI91294.1"/>
    <property type="molecule type" value="Genomic_DNA"/>
</dbReference>
<accession>A0A1G8PFJ2</accession>
<gene>
    <name evidence="2" type="ORF">SAMN04487954_10269</name>
</gene>